<dbReference type="GeneTree" id="ENSGT00950000182888"/>
<dbReference type="InterPro" id="IPR017378">
    <property type="entry name" value="Torsin_1/2"/>
</dbReference>
<dbReference type="OrthoDB" id="19623at2759"/>
<dbReference type="Proteomes" id="UP000314987">
    <property type="component" value="Unassembled WGS sequence"/>
</dbReference>
<dbReference type="InterPro" id="IPR010448">
    <property type="entry name" value="Torsin"/>
</dbReference>
<protein>
    <recommendedName>
        <fullName evidence="8">Torsin</fullName>
    </recommendedName>
</protein>
<dbReference type="PANTHER" id="PTHR10760:SF4">
    <property type="entry name" value="TORSIN-2A"/>
    <property type="match status" value="1"/>
</dbReference>
<feature type="signal peptide" evidence="10">
    <location>
        <begin position="1"/>
        <end position="24"/>
    </location>
</feature>
<evidence type="ECO:0000256" key="8">
    <source>
        <dbReference type="PIRNR" id="PIRNR038079"/>
    </source>
</evidence>
<organism evidence="12 13">
    <name type="scientific">Vombatus ursinus</name>
    <name type="common">Common wombat</name>
    <dbReference type="NCBI Taxonomy" id="29139"/>
    <lineage>
        <taxon>Eukaryota</taxon>
        <taxon>Metazoa</taxon>
        <taxon>Chordata</taxon>
        <taxon>Craniata</taxon>
        <taxon>Vertebrata</taxon>
        <taxon>Euteleostomi</taxon>
        <taxon>Mammalia</taxon>
        <taxon>Metatheria</taxon>
        <taxon>Diprotodontia</taxon>
        <taxon>Vombatidae</taxon>
        <taxon>Vombatus</taxon>
    </lineage>
</organism>
<evidence type="ECO:0000313" key="12">
    <source>
        <dbReference type="Ensembl" id="ENSVURP00010016597.1"/>
    </source>
</evidence>
<keyword evidence="3 10" id="KW-0732">Signal</keyword>
<dbReference type="RefSeq" id="XP_027714290.1">
    <property type="nucleotide sequence ID" value="XM_027858489.1"/>
</dbReference>
<dbReference type="PANTHER" id="PTHR10760">
    <property type="entry name" value="TORSIN"/>
    <property type="match status" value="1"/>
</dbReference>
<dbReference type="Gene3D" id="3.40.50.300">
    <property type="entry name" value="P-loop containing nucleotide triphosphate hydrolases"/>
    <property type="match status" value="1"/>
</dbReference>
<gene>
    <name evidence="12" type="primary">LOC114040397</name>
</gene>
<reference evidence="12" key="3">
    <citation type="submission" date="2025-09" db="UniProtKB">
        <authorList>
            <consortium name="Ensembl"/>
        </authorList>
    </citation>
    <scope>IDENTIFICATION</scope>
</reference>
<name>A0A4X2L688_VOMUR</name>
<reference evidence="12" key="2">
    <citation type="submission" date="2025-08" db="UniProtKB">
        <authorList>
            <consortium name="Ensembl"/>
        </authorList>
    </citation>
    <scope>IDENTIFICATION</scope>
</reference>
<keyword evidence="4 9" id="KW-0547">Nucleotide-binding</keyword>
<evidence type="ECO:0000256" key="5">
    <source>
        <dbReference type="ARBA" id="ARBA00022824"/>
    </source>
</evidence>
<comment type="subcellular location">
    <subcellularLocation>
        <location evidence="1 8">Endoplasmic reticulum lumen</location>
    </subcellularLocation>
</comment>
<evidence type="ECO:0000256" key="1">
    <source>
        <dbReference type="ARBA" id="ARBA00004319"/>
    </source>
</evidence>
<keyword evidence="7" id="KW-0325">Glycoprotein</keyword>
<evidence type="ECO:0000256" key="3">
    <source>
        <dbReference type="ARBA" id="ARBA00022729"/>
    </source>
</evidence>
<proteinExistence type="inferred from homology"/>
<dbReference type="GO" id="GO:0005788">
    <property type="term" value="C:endoplasmic reticulum lumen"/>
    <property type="evidence" value="ECO:0007669"/>
    <property type="project" value="UniProtKB-SubCell"/>
</dbReference>
<comment type="similarity">
    <text evidence="2 8">Belongs to the ClpA/ClpB family. Torsin subfamily.</text>
</comment>
<dbReference type="PRINTS" id="PR00300">
    <property type="entry name" value="CLPPROTEASEA"/>
</dbReference>
<dbReference type="GO" id="GO:0005635">
    <property type="term" value="C:nuclear envelope"/>
    <property type="evidence" value="ECO:0007669"/>
    <property type="project" value="TreeGrafter"/>
</dbReference>
<evidence type="ECO:0000256" key="4">
    <source>
        <dbReference type="ARBA" id="ARBA00022741"/>
    </source>
</evidence>
<dbReference type="GO" id="GO:0005524">
    <property type="term" value="F:ATP binding"/>
    <property type="evidence" value="ECO:0007669"/>
    <property type="project" value="UniProtKB-KW"/>
</dbReference>
<dbReference type="Pfam" id="PF21376">
    <property type="entry name" value="TOR1A_C"/>
    <property type="match status" value="1"/>
</dbReference>
<keyword evidence="13" id="KW-1185">Reference proteome</keyword>
<dbReference type="SUPFAM" id="SSF52540">
    <property type="entry name" value="P-loop containing nucleoside triphosphate hydrolases"/>
    <property type="match status" value="1"/>
</dbReference>
<keyword evidence="5 8" id="KW-0256">Endoplasmic reticulum</keyword>
<dbReference type="PIRSF" id="PIRSF038079">
    <property type="entry name" value="Torsin_2A"/>
    <property type="match status" value="1"/>
</dbReference>
<dbReference type="InterPro" id="IPR049337">
    <property type="entry name" value="TOR1A_C"/>
</dbReference>
<evidence type="ECO:0000256" key="7">
    <source>
        <dbReference type="ARBA" id="ARBA00023180"/>
    </source>
</evidence>
<dbReference type="GO" id="GO:0042802">
    <property type="term" value="F:identical protein binding"/>
    <property type="evidence" value="ECO:0007669"/>
    <property type="project" value="UniProtKB-ARBA"/>
</dbReference>
<sequence>MAAGVGPAWARLLWFLGLLGLVSAAAAAWDLGLLSCSFGAFCECDFRPDLRGLECDLAQHLAGQHLVRQLVMKGLKAFVENPEPAKPLVMSFHGWTGTGKSYVSSMLVQYLFRDGMASPHVHHFSPVIHFPHAEQIEHYKSDLKQWILGNLTTCGRSLFLFDEVDKMHPGLLGVLRPFLGPSWVVYGTNYRKAIFIFLSNAGGEQINQLALDAWRARRDREELQLGDLEPAISKAIVDNPQHGFWQSGIVEDQLLDLLVPFLPLQRHHVRHCVINELAQLGLAQQQEDEVVQAVLDGTAFFPEEEQLFSSNGCKTVASRITLFL</sequence>
<evidence type="ECO:0000256" key="2">
    <source>
        <dbReference type="ARBA" id="ARBA00006235"/>
    </source>
</evidence>
<dbReference type="OMA" id="VIILERW"/>
<evidence type="ECO:0000259" key="11">
    <source>
        <dbReference type="Pfam" id="PF21376"/>
    </source>
</evidence>
<dbReference type="STRING" id="29139.ENSVURP00010016597"/>
<feature type="binding site" evidence="9">
    <location>
        <begin position="94"/>
        <end position="101"/>
    </location>
    <ligand>
        <name>ATP</name>
        <dbReference type="ChEBI" id="CHEBI:30616"/>
    </ligand>
</feature>
<evidence type="ECO:0000313" key="13">
    <source>
        <dbReference type="Proteomes" id="UP000314987"/>
    </source>
</evidence>
<dbReference type="Ensembl" id="ENSVURT00010018866.1">
    <property type="protein sequence ID" value="ENSVURP00010016597.1"/>
    <property type="gene ID" value="ENSVURG00010012707.1"/>
</dbReference>
<evidence type="ECO:0000256" key="10">
    <source>
        <dbReference type="SAM" id="SignalP"/>
    </source>
</evidence>
<dbReference type="InterPro" id="IPR001270">
    <property type="entry name" value="ClpA/B"/>
</dbReference>
<reference evidence="13" key="1">
    <citation type="submission" date="2018-12" db="EMBL/GenBank/DDBJ databases">
        <authorList>
            <person name="Yazar S."/>
        </authorList>
    </citation>
    <scope>NUCLEOTIDE SEQUENCE [LARGE SCALE GENOMIC DNA]</scope>
</reference>
<evidence type="ECO:0000256" key="9">
    <source>
        <dbReference type="PIRSR" id="PIRSR038079-1"/>
    </source>
</evidence>
<dbReference type="InterPro" id="IPR027417">
    <property type="entry name" value="P-loop_NTPase"/>
</dbReference>
<feature type="chain" id="PRO_5021339368" description="Torsin" evidence="10">
    <location>
        <begin position="25"/>
        <end position="324"/>
    </location>
</feature>
<dbReference type="Pfam" id="PF06309">
    <property type="entry name" value="Torsin"/>
    <property type="match status" value="1"/>
</dbReference>
<keyword evidence="6 9" id="KW-0067">ATP-binding</keyword>
<dbReference type="AlphaFoldDB" id="A0A4X2L688"/>
<dbReference type="FunFam" id="3.40.50.300:FF:001014">
    <property type="entry name" value="Torsin"/>
    <property type="match status" value="1"/>
</dbReference>
<dbReference type="GO" id="GO:0016887">
    <property type="term" value="F:ATP hydrolysis activity"/>
    <property type="evidence" value="ECO:0007669"/>
    <property type="project" value="InterPro"/>
</dbReference>
<accession>A0A4X2L688</accession>
<dbReference type="GeneID" id="114040397"/>
<feature type="domain" description="Torsin-1A C-terminal" evidence="11">
    <location>
        <begin position="267"/>
        <end position="321"/>
    </location>
</feature>
<evidence type="ECO:0000256" key="6">
    <source>
        <dbReference type="ARBA" id="ARBA00022840"/>
    </source>
</evidence>